<proteinExistence type="predicted"/>
<keyword evidence="1" id="KW-0863">Zinc-finger</keyword>
<dbReference type="Pfam" id="PF13639">
    <property type="entry name" value="zf-RING_2"/>
    <property type="match status" value="1"/>
</dbReference>
<feature type="compositionally biased region" description="Basic and acidic residues" evidence="2">
    <location>
        <begin position="66"/>
        <end position="77"/>
    </location>
</feature>
<evidence type="ECO:0000256" key="2">
    <source>
        <dbReference type="SAM" id="MobiDB-lite"/>
    </source>
</evidence>
<feature type="compositionally biased region" description="Basic and acidic residues" evidence="2">
    <location>
        <begin position="158"/>
        <end position="172"/>
    </location>
</feature>
<dbReference type="Gene3D" id="3.30.40.10">
    <property type="entry name" value="Zinc/RING finger domain, C3HC4 (zinc finger)"/>
    <property type="match status" value="1"/>
</dbReference>
<feature type="compositionally biased region" description="Polar residues" evidence="2">
    <location>
        <begin position="1"/>
        <end position="20"/>
    </location>
</feature>
<dbReference type="PROSITE" id="PS50089">
    <property type="entry name" value="ZF_RING_2"/>
    <property type="match status" value="1"/>
</dbReference>
<comment type="caution">
    <text evidence="5">The sequence shown here is derived from an EMBL/GenBank/DDBJ whole genome shotgun (WGS) entry which is preliminary data.</text>
</comment>
<feature type="compositionally biased region" description="Basic residues" evidence="2">
    <location>
        <begin position="78"/>
        <end position="87"/>
    </location>
</feature>
<feature type="compositionally biased region" description="Low complexity" evidence="2">
    <location>
        <begin position="32"/>
        <end position="45"/>
    </location>
</feature>
<dbReference type="InterPro" id="IPR039903">
    <property type="entry name" value="Zswim2"/>
</dbReference>
<dbReference type="SUPFAM" id="SSF57850">
    <property type="entry name" value="RING/U-box"/>
    <property type="match status" value="1"/>
</dbReference>
<sequence>MDSKDSSGAQSGNETPTLNVENRRMTRSATRALQQQQAGPAAAGASEKDDQAPLLSTIKTQKASKIKKEESDDEKPKKTVRGKKQAKKNLTAPATNKKRKATEIKKEETDEEEDDEKPMKAVLVKKELDIKENLSAFPANNKRKASEITKDEDDDDYKPEQASDVKDEDHTPKKVAPVKKMMKLGGEKRLRKFRDEPPKHWQGVYDRAQTERFYVLNRTRVGTESRPEEYVEMTGSTGNIYTVHIGLRITCTCPHHMRGFAQCKHICFVMKKVLNAPDELLYQQALLSTELQSIFESAPDISASQSESQSQEESDKRKPIEGDCPICYCELKKEDEKKPSLVWCAAACGHNFHSQCFKLWARNKSGAGVTCPMCRSAWKGDGKLEAVVEKSKAELSEGYLNVGDQLGVGRVRDTSTYSRGSREYLEELAFSMYD</sequence>
<dbReference type="AlphaFoldDB" id="A0A9W8PSI3"/>
<dbReference type="InterPro" id="IPR013083">
    <property type="entry name" value="Znf_RING/FYVE/PHD"/>
</dbReference>
<feature type="region of interest" description="Disordered" evidence="2">
    <location>
        <begin position="1"/>
        <end position="173"/>
    </location>
</feature>
<dbReference type="PROSITE" id="PS50966">
    <property type="entry name" value="ZF_SWIM"/>
    <property type="match status" value="1"/>
</dbReference>
<evidence type="ECO:0000259" key="3">
    <source>
        <dbReference type="PROSITE" id="PS50089"/>
    </source>
</evidence>
<dbReference type="CDD" id="cd16494">
    <property type="entry name" value="RING-CH-C4HC3_ZSWM2"/>
    <property type="match status" value="1"/>
</dbReference>
<dbReference type="InterPro" id="IPR007527">
    <property type="entry name" value="Znf_SWIM"/>
</dbReference>
<evidence type="ECO:0008006" key="7">
    <source>
        <dbReference type="Google" id="ProtNLM"/>
    </source>
</evidence>
<dbReference type="PANTHER" id="PTHR21540">
    <property type="entry name" value="RING FINGER AND SWIM DOMAIN-CONTAINING PROTEIN 2"/>
    <property type="match status" value="1"/>
</dbReference>
<name>A0A9W8PSI3_9HYPO</name>
<feature type="domain" description="RING-type" evidence="3">
    <location>
        <begin position="324"/>
        <end position="375"/>
    </location>
</feature>
<dbReference type="OrthoDB" id="2122982at2759"/>
<evidence type="ECO:0000259" key="4">
    <source>
        <dbReference type="PROSITE" id="PS50966"/>
    </source>
</evidence>
<accession>A0A9W8PSI3</accession>
<dbReference type="PANTHER" id="PTHR21540:SF0">
    <property type="entry name" value="PHD FAMILY PROTEIN"/>
    <property type="match status" value="1"/>
</dbReference>
<reference evidence="5" key="1">
    <citation type="submission" date="2022-10" db="EMBL/GenBank/DDBJ databases">
        <title>Fusarium specimens isolated from Avocado Roots.</title>
        <authorList>
            <person name="Stajich J."/>
            <person name="Roper C."/>
            <person name="Heimlech-Rivalta G."/>
        </authorList>
    </citation>
    <scope>NUCLEOTIDE SEQUENCE</scope>
    <source>
        <strain evidence="5">CF00143</strain>
    </source>
</reference>
<gene>
    <name evidence="5" type="ORF">NW766_004573</name>
</gene>
<keyword evidence="1" id="KW-0862">Zinc</keyword>
<keyword evidence="1" id="KW-0479">Metal-binding</keyword>
<dbReference type="Proteomes" id="UP001152130">
    <property type="component" value="Unassembled WGS sequence"/>
</dbReference>
<evidence type="ECO:0000313" key="6">
    <source>
        <dbReference type="Proteomes" id="UP001152130"/>
    </source>
</evidence>
<organism evidence="5 6">
    <name type="scientific">Fusarium irregulare</name>
    <dbReference type="NCBI Taxonomy" id="2494466"/>
    <lineage>
        <taxon>Eukaryota</taxon>
        <taxon>Fungi</taxon>
        <taxon>Dikarya</taxon>
        <taxon>Ascomycota</taxon>
        <taxon>Pezizomycotina</taxon>
        <taxon>Sordariomycetes</taxon>
        <taxon>Hypocreomycetidae</taxon>
        <taxon>Hypocreales</taxon>
        <taxon>Nectriaceae</taxon>
        <taxon>Fusarium</taxon>
        <taxon>Fusarium incarnatum-equiseti species complex</taxon>
    </lineage>
</organism>
<dbReference type="InterPro" id="IPR001841">
    <property type="entry name" value="Znf_RING"/>
</dbReference>
<dbReference type="EMBL" id="JAPDHF010000006">
    <property type="protein sequence ID" value="KAJ4016379.1"/>
    <property type="molecule type" value="Genomic_DNA"/>
</dbReference>
<feature type="domain" description="SWIM-type" evidence="4">
    <location>
        <begin position="241"/>
        <end position="274"/>
    </location>
</feature>
<dbReference type="GO" id="GO:0008270">
    <property type="term" value="F:zinc ion binding"/>
    <property type="evidence" value="ECO:0007669"/>
    <property type="project" value="UniProtKB-KW"/>
</dbReference>
<dbReference type="SMART" id="SM00184">
    <property type="entry name" value="RING"/>
    <property type="match status" value="1"/>
</dbReference>
<evidence type="ECO:0000313" key="5">
    <source>
        <dbReference type="EMBL" id="KAJ4016379.1"/>
    </source>
</evidence>
<protein>
    <recommendedName>
        <fullName evidence="7">SWIM-type domain-containing protein</fullName>
    </recommendedName>
</protein>
<dbReference type="GO" id="GO:0061630">
    <property type="term" value="F:ubiquitin protein ligase activity"/>
    <property type="evidence" value="ECO:0007669"/>
    <property type="project" value="InterPro"/>
</dbReference>
<evidence type="ECO:0000256" key="1">
    <source>
        <dbReference type="PROSITE-ProRule" id="PRU00175"/>
    </source>
</evidence>
<keyword evidence="6" id="KW-1185">Reference proteome</keyword>